<reference evidence="2 3" key="1">
    <citation type="journal article" date="2018" name="IMA Fungus">
        <title>IMA Genome-F 9: Draft genome sequence of Annulohypoxylon stygium, Aspergillus mulundensis, Berkeleyomyces basicola (syn. Thielaviopsis basicola), Ceratocystis smalleyi, two Cercospora beticola strains, Coleophoma cylindrospora, Fusarium fracticaudum, Phialophora cf. hyalina, and Morchella septimelata.</title>
        <authorList>
            <person name="Wingfield B.D."/>
            <person name="Bills G.F."/>
            <person name="Dong Y."/>
            <person name="Huang W."/>
            <person name="Nel W.J."/>
            <person name="Swalarsk-Parry B.S."/>
            <person name="Vaghefi N."/>
            <person name="Wilken P.M."/>
            <person name="An Z."/>
            <person name="de Beer Z.W."/>
            <person name="De Vos L."/>
            <person name="Chen L."/>
            <person name="Duong T.A."/>
            <person name="Gao Y."/>
            <person name="Hammerbacher A."/>
            <person name="Kikkert J.R."/>
            <person name="Li Y."/>
            <person name="Li H."/>
            <person name="Li K."/>
            <person name="Li Q."/>
            <person name="Liu X."/>
            <person name="Ma X."/>
            <person name="Naidoo K."/>
            <person name="Pethybridge S.J."/>
            <person name="Sun J."/>
            <person name="Steenkamp E.T."/>
            <person name="van der Nest M.A."/>
            <person name="van Wyk S."/>
            <person name="Wingfield M.J."/>
            <person name="Xiong C."/>
            <person name="Yue Q."/>
            <person name="Zhang X."/>
        </authorList>
    </citation>
    <scope>NUCLEOTIDE SEQUENCE [LARGE SCALE GENOMIC DNA]</scope>
    <source>
        <strain evidence="2 3">BP5796</strain>
    </source>
</reference>
<dbReference type="Proteomes" id="UP000256328">
    <property type="component" value="Unassembled WGS sequence"/>
</dbReference>
<keyword evidence="1" id="KW-0812">Transmembrane</keyword>
<dbReference type="EMBL" id="PDLN01000021">
    <property type="protein sequence ID" value="RDW58483.1"/>
    <property type="molecule type" value="Genomic_DNA"/>
</dbReference>
<evidence type="ECO:0000313" key="3">
    <source>
        <dbReference type="Proteomes" id="UP000256328"/>
    </source>
</evidence>
<dbReference type="AlphaFoldDB" id="A0A3D8Q9F9"/>
<evidence type="ECO:0000313" key="2">
    <source>
        <dbReference type="EMBL" id="RDW58483.1"/>
    </source>
</evidence>
<keyword evidence="1" id="KW-1133">Transmembrane helix</keyword>
<feature type="transmembrane region" description="Helical" evidence="1">
    <location>
        <begin position="120"/>
        <end position="138"/>
    </location>
</feature>
<accession>A0A3D8Q9F9</accession>
<keyword evidence="3" id="KW-1185">Reference proteome</keyword>
<proteinExistence type="predicted"/>
<sequence>MAIKAATASNTAQLQASYTLLQSGLLTLLLSTLLPSSLSQSLSATSGPQALGSTLILTGLLLRQRNLLDLGDTGVLIVQWGFLGRWITIGSDLGAALFFNSVRGAATLSERGVLMKAAHVIPSIGMALAFAVLALGLWDVGVREEEEGEQRSKAE</sequence>
<keyword evidence="1" id="KW-0472">Membrane</keyword>
<evidence type="ECO:0000256" key="1">
    <source>
        <dbReference type="SAM" id="Phobius"/>
    </source>
</evidence>
<organism evidence="2 3">
    <name type="scientific">Coleophoma crateriformis</name>
    <dbReference type="NCBI Taxonomy" id="565419"/>
    <lineage>
        <taxon>Eukaryota</taxon>
        <taxon>Fungi</taxon>
        <taxon>Dikarya</taxon>
        <taxon>Ascomycota</taxon>
        <taxon>Pezizomycotina</taxon>
        <taxon>Leotiomycetes</taxon>
        <taxon>Helotiales</taxon>
        <taxon>Dermateaceae</taxon>
        <taxon>Coleophoma</taxon>
    </lineage>
</organism>
<protein>
    <submittedName>
        <fullName evidence="2">Uncharacterized protein</fullName>
    </submittedName>
</protein>
<comment type="caution">
    <text evidence="2">The sequence shown here is derived from an EMBL/GenBank/DDBJ whole genome shotgun (WGS) entry which is preliminary data.</text>
</comment>
<name>A0A3D8Q9F9_9HELO</name>
<gene>
    <name evidence="2" type="ORF">BP5796_12413</name>
</gene>